<dbReference type="GO" id="GO:0005525">
    <property type="term" value="F:GTP binding"/>
    <property type="evidence" value="ECO:0007669"/>
    <property type="project" value="UniProtKB-KW"/>
</dbReference>
<protein>
    <submittedName>
        <fullName evidence="5">Rab-like protein</fullName>
    </submittedName>
</protein>
<gene>
    <name evidence="5" type="ORF">TPC1_17070</name>
</gene>
<accession>A0A146K680</accession>
<dbReference type="Gene3D" id="3.40.50.300">
    <property type="entry name" value="P-loop containing nucleotide triphosphate hydrolases"/>
    <property type="match status" value="1"/>
</dbReference>
<comment type="similarity">
    <text evidence="1">Belongs to the small GTPase superfamily. Rab family.</text>
</comment>
<evidence type="ECO:0000256" key="4">
    <source>
        <dbReference type="SAM" id="MobiDB-lite"/>
    </source>
</evidence>
<feature type="region of interest" description="Disordered" evidence="4">
    <location>
        <begin position="202"/>
        <end position="223"/>
    </location>
</feature>
<dbReference type="PANTHER" id="PTHR47981:SF20">
    <property type="entry name" value="RAS-RELATED PROTEIN RAB-7A"/>
    <property type="match status" value="1"/>
</dbReference>
<evidence type="ECO:0000256" key="3">
    <source>
        <dbReference type="ARBA" id="ARBA00023134"/>
    </source>
</evidence>
<evidence type="ECO:0000313" key="5">
    <source>
        <dbReference type="EMBL" id="JAP91345.1"/>
    </source>
</evidence>
<feature type="non-terminal residue" evidence="5">
    <location>
        <position position="1"/>
    </location>
</feature>
<dbReference type="InterPro" id="IPR027417">
    <property type="entry name" value="P-loop_NTPase"/>
</dbReference>
<dbReference type="PROSITE" id="PS51419">
    <property type="entry name" value="RAB"/>
    <property type="match status" value="1"/>
</dbReference>
<dbReference type="InterPro" id="IPR001806">
    <property type="entry name" value="Small_GTPase"/>
</dbReference>
<dbReference type="EMBL" id="GDID01005261">
    <property type="protein sequence ID" value="JAP91345.1"/>
    <property type="molecule type" value="Transcribed_RNA"/>
</dbReference>
<dbReference type="SUPFAM" id="SSF52540">
    <property type="entry name" value="P-loop containing nucleoside triphosphate hydrolases"/>
    <property type="match status" value="1"/>
</dbReference>
<dbReference type="PANTHER" id="PTHR47981">
    <property type="entry name" value="RAB FAMILY"/>
    <property type="match status" value="1"/>
</dbReference>
<keyword evidence="2" id="KW-0547">Nucleotide-binding</keyword>
<dbReference type="CDD" id="cd00882">
    <property type="entry name" value="Ras_like_GTPase"/>
    <property type="match status" value="1"/>
</dbReference>
<keyword evidence="3" id="KW-0342">GTP-binding</keyword>
<organism evidence="5">
    <name type="scientific">Trepomonas sp. PC1</name>
    <dbReference type="NCBI Taxonomy" id="1076344"/>
    <lineage>
        <taxon>Eukaryota</taxon>
        <taxon>Metamonada</taxon>
        <taxon>Diplomonadida</taxon>
        <taxon>Hexamitidae</taxon>
        <taxon>Hexamitinae</taxon>
        <taxon>Trepomonas</taxon>
    </lineage>
</organism>
<sequence length="336" mass="39075">TQQYYYLFLQNNSKQMININVVGDRNSGKSSIKHYISCKTQLKDNQATLGRDFIGKLVEMLHNNQLLTIIYDSCPQIYSDMYQIYFKCSIGCFVVVDFSQPKEEIVKKALLHFDSMRKIKQQYYPLILLCNKMDLQEAKNNWADQALYEELHQIGFTKVFPTSCVTGEGVQEAYESTLHTILQFQANTYLLRQLKTHSLMHEKPAKPKKETKNGIKSENKELKQKDKLNLEKIKALERLNKEAAKKAAQQEAEIRTLKQPLEMILAQLQKMDAESKESQKHICELGRFTAKMGENQGQQNQKLQQVEEKVHLCMEKVAENSKKFEDLVEFMQKMAE</sequence>
<dbReference type="AlphaFoldDB" id="A0A146K680"/>
<name>A0A146K680_9EUKA</name>
<dbReference type="Pfam" id="PF00071">
    <property type="entry name" value="Ras"/>
    <property type="match status" value="1"/>
</dbReference>
<dbReference type="GO" id="GO:0003924">
    <property type="term" value="F:GTPase activity"/>
    <property type="evidence" value="ECO:0007669"/>
    <property type="project" value="InterPro"/>
</dbReference>
<evidence type="ECO:0000256" key="2">
    <source>
        <dbReference type="ARBA" id="ARBA00022741"/>
    </source>
</evidence>
<evidence type="ECO:0000256" key="1">
    <source>
        <dbReference type="ARBA" id="ARBA00006270"/>
    </source>
</evidence>
<reference evidence="5" key="1">
    <citation type="submission" date="2015-07" db="EMBL/GenBank/DDBJ databases">
        <title>Adaptation to a free-living lifestyle via gene acquisitions in the diplomonad Trepomonas sp. PC1.</title>
        <authorList>
            <person name="Xu F."/>
            <person name="Jerlstrom-Hultqvist J."/>
            <person name="Kolisko M."/>
            <person name="Simpson A.G.B."/>
            <person name="Roger A.J."/>
            <person name="Svard S.G."/>
            <person name="Andersson J.O."/>
        </authorList>
    </citation>
    <scope>NUCLEOTIDE SEQUENCE</scope>
    <source>
        <strain evidence="5">PC1</strain>
    </source>
</reference>
<proteinExistence type="inferred from homology"/>